<name>A0ACC6V365_9CREN</name>
<accession>A0ACC6V365</accession>
<sequence length="224" mass="24557">MRLEVALALTIGGDLRHATRVWRQLEDLGLAVELGGSIAWGEARVLGKGNNSVVLLCRDVRGRRLACKIRRGDAQRPSLLDEAFYLSLANQVSVGPRLIAYSRDVIAMEYVDGVPIPSWWASASRGERISVARQLLEQAFALDELGLSHGELSRPGDHVLIRGGKPVIIDFESASLSRRSRNVLQVANMLRALGLSIPLDVLKKYGEAPSREALEAIELFIGQL</sequence>
<comment type="caution">
    <text evidence="1">The sequence shown here is derived from an EMBL/GenBank/DDBJ whole genome shotgun (WGS) entry which is preliminary data.</text>
</comment>
<evidence type="ECO:0000313" key="1">
    <source>
        <dbReference type="EMBL" id="MFB6491483.1"/>
    </source>
</evidence>
<dbReference type="EMBL" id="JZWT02000037">
    <property type="protein sequence ID" value="MFB6491483.1"/>
    <property type="molecule type" value="Genomic_DNA"/>
</dbReference>
<organism evidence="1 2">
    <name type="scientific">Thermoproteus sp. AZ2</name>
    <dbReference type="NCBI Taxonomy" id="1609232"/>
    <lineage>
        <taxon>Archaea</taxon>
        <taxon>Thermoproteota</taxon>
        <taxon>Thermoprotei</taxon>
        <taxon>Thermoproteales</taxon>
        <taxon>Thermoproteaceae</taxon>
        <taxon>Thermoproteus</taxon>
    </lineage>
</organism>
<dbReference type="Proteomes" id="UP000033636">
    <property type="component" value="Unassembled WGS sequence"/>
</dbReference>
<reference evidence="1" key="1">
    <citation type="submission" date="2024-07" db="EMBL/GenBank/DDBJ databases">
        <title>Metagenome and Metagenome-Assembled Genomes of Archaea from a hot spring from the geothermal field of Los Azufres, Mexico.</title>
        <authorList>
            <person name="Marin-Paredes R."/>
            <person name="Martinez-Romero E."/>
            <person name="Servin-Garciduenas L.E."/>
        </authorList>
    </citation>
    <scope>NUCLEOTIDE SEQUENCE</scope>
</reference>
<proteinExistence type="predicted"/>
<gene>
    <name evidence="1" type="ORF">TU35_009690</name>
</gene>
<protein>
    <submittedName>
        <fullName evidence="1">RIO1 family regulatory kinase/ATPase</fullName>
    </submittedName>
</protein>
<evidence type="ECO:0000313" key="2">
    <source>
        <dbReference type="Proteomes" id="UP000033636"/>
    </source>
</evidence>